<sequence length="140" mass="15363">MKRLLGSVIWPVVHDERQALMYDLTSIASEEWRTGSLCPGWGVHDVVAHLLDTAKTTRRGFINRMLAAGFGFDHDDAVGVTRERAPDPLETLASFRTTRLRTLTSPAALETRLVEAFVHGKELSGPGAAAFHAVTIREPA</sequence>
<reference evidence="3" key="1">
    <citation type="journal article" date="2019" name="Int. J. Syst. Evol. Microbiol.">
        <title>The Global Catalogue of Microorganisms (GCM) 10K type strain sequencing project: providing services to taxonomists for standard genome sequencing and annotation.</title>
        <authorList>
            <consortium name="The Broad Institute Genomics Platform"/>
            <consortium name="The Broad Institute Genome Sequencing Center for Infectious Disease"/>
            <person name="Wu L."/>
            <person name="Ma J."/>
        </authorList>
    </citation>
    <scope>NUCLEOTIDE SEQUENCE [LARGE SCALE GENOMIC DNA]</scope>
    <source>
        <strain evidence="3">CGMCC 1.10698</strain>
    </source>
</reference>
<feature type="domain" description="Mycothiol-dependent maleylpyruvate isomerase metal-binding" evidence="1">
    <location>
        <begin position="14"/>
        <end position="109"/>
    </location>
</feature>
<dbReference type="InterPro" id="IPR024344">
    <property type="entry name" value="MDMPI_metal-binding"/>
</dbReference>
<dbReference type="InterPro" id="IPR017517">
    <property type="entry name" value="Maleyloyr_isom"/>
</dbReference>
<dbReference type="Pfam" id="PF11716">
    <property type="entry name" value="MDMPI_N"/>
    <property type="match status" value="1"/>
</dbReference>
<dbReference type="GO" id="GO:0016853">
    <property type="term" value="F:isomerase activity"/>
    <property type="evidence" value="ECO:0007669"/>
    <property type="project" value="UniProtKB-KW"/>
</dbReference>
<evidence type="ECO:0000313" key="2">
    <source>
        <dbReference type="EMBL" id="MFC4264226.1"/>
    </source>
</evidence>
<dbReference type="Gene3D" id="1.20.120.450">
    <property type="entry name" value="dinb family like domain"/>
    <property type="match status" value="1"/>
</dbReference>
<accession>A0ABV8QVK0</accession>
<comment type="caution">
    <text evidence="2">The sequence shown here is derived from an EMBL/GenBank/DDBJ whole genome shotgun (WGS) entry which is preliminary data.</text>
</comment>
<dbReference type="Proteomes" id="UP001595773">
    <property type="component" value="Unassembled WGS sequence"/>
</dbReference>
<dbReference type="RefSeq" id="WP_230068453.1">
    <property type="nucleotide sequence ID" value="NZ_BAABLL010000002.1"/>
</dbReference>
<dbReference type="InterPro" id="IPR034660">
    <property type="entry name" value="DinB/YfiT-like"/>
</dbReference>
<keyword evidence="3" id="KW-1185">Reference proteome</keyword>
<gene>
    <name evidence="2" type="ORF">ACFOW9_01245</name>
</gene>
<organism evidence="2 3">
    <name type="scientific">Arthrobacter cryoconiti</name>
    <dbReference type="NCBI Taxonomy" id="748907"/>
    <lineage>
        <taxon>Bacteria</taxon>
        <taxon>Bacillati</taxon>
        <taxon>Actinomycetota</taxon>
        <taxon>Actinomycetes</taxon>
        <taxon>Micrococcales</taxon>
        <taxon>Micrococcaceae</taxon>
        <taxon>Arthrobacter</taxon>
    </lineage>
</organism>
<proteinExistence type="predicted"/>
<keyword evidence="2" id="KW-0413">Isomerase</keyword>
<name>A0ABV8QVK0_9MICC</name>
<protein>
    <submittedName>
        <fullName evidence="2">Maleylpyruvate isomerase family mycothiol-dependent enzyme</fullName>
    </submittedName>
</protein>
<dbReference type="EMBL" id="JBHSCQ010000003">
    <property type="protein sequence ID" value="MFC4264226.1"/>
    <property type="molecule type" value="Genomic_DNA"/>
</dbReference>
<evidence type="ECO:0000313" key="3">
    <source>
        <dbReference type="Proteomes" id="UP001595773"/>
    </source>
</evidence>
<dbReference type="SUPFAM" id="SSF109854">
    <property type="entry name" value="DinB/YfiT-like putative metalloenzymes"/>
    <property type="match status" value="1"/>
</dbReference>
<dbReference type="NCBIfam" id="TIGR03083">
    <property type="entry name" value="maleylpyruvate isomerase family mycothiol-dependent enzyme"/>
    <property type="match status" value="1"/>
</dbReference>
<evidence type="ECO:0000259" key="1">
    <source>
        <dbReference type="Pfam" id="PF11716"/>
    </source>
</evidence>